<feature type="domain" description="C2H2-type" evidence="2">
    <location>
        <begin position="213"/>
        <end position="235"/>
    </location>
</feature>
<dbReference type="GeneID" id="89931090"/>
<protein>
    <recommendedName>
        <fullName evidence="2">C2H2-type domain-containing protein</fullName>
    </recommendedName>
</protein>
<dbReference type="SMART" id="SM00355">
    <property type="entry name" value="ZnF_C2H2"/>
    <property type="match status" value="2"/>
</dbReference>
<feature type="region of interest" description="Disordered" evidence="1">
    <location>
        <begin position="134"/>
        <end position="193"/>
    </location>
</feature>
<feature type="region of interest" description="Disordered" evidence="1">
    <location>
        <begin position="14"/>
        <end position="38"/>
    </location>
</feature>
<evidence type="ECO:0000313" key="3">
    <source>
        <dbReference type="EMBL" id="KAK5164554.1"/>
    </source>
</evidence>
<dbReference type="InterPro" id="IPR013087">
    <property type="entry name" value="Znf_C2H2_type"/>
</dbReference>
<dbReference type="EMBL" id="JAVRRT010000019">
    <property type="protein sequence ID" value="KAK5164554.1"/>
    <property type="molecule type" value="Genomic_DNA"/>
</dbReference>
<feature type="compositionally biased region" description="Basic and acidic residues" evidence="1">
    <location>
        <begin position="315"/>
        <end position="346"/>
    </location>
</feature>
<dbReference type="AlphaFoldDB" id="A0AAV9NYZ5"/>
<feature type="region of interest" description="Disordered" evidence="1">
    <location>
        <begin position="254"/>
        <end position="346"/>
    </location>
</feature>
<evidence type="ECO:0000259" key="2">
    <source>
        <dbReference type="PROSITE" id="PS00028"/>
    </source>
</evidence>
<evidence type="ECO:0000313" key="4">
    <source>
        <dbReference type="Proteomes" id="UP001337655"/>
    </source>
</evidence>
<name>A0AAV9NYZ5_9PEZI</name>
<dbReference type="RefSeq" id="XP_064654802.1">
    <property type="nucleotide sequence ID" value="XM_064806986.1"/>
</dbReference>
<feature type="compositionally biased region" description="Basic and acidic residues" evidence="1">
    <location>
        <begin position="297"/>
        <end position="308"/>
    </location>
</feature>
<dbReference type="PROSITE" id="PS00028">
    <property type="entry name" value="ZINC_FINGER_C2H2_1"/>
    <property type="match status" value="1"/>
</dbReference>
<sequence>MGDAALKILDEILAKIPPPQQKQDQEPEDEPYDEPEPEEFVNKYTLDYMEAQELFQSDSFEECIEAAKYNLTDRTLPRYFKMRNRMLIIAASEDWDEAEKFLLETEAIYEEAARLTSESEEEASSALRRIREALDKLSGGMDQDRKEAEEEEAEGKEAEKAAVAEKGTRGADTGNQSGQETPGHILAKSAGMPNATVKSVDEYDWPRPRRFRCDPEGCKYTFDTEDDAVVHQLEHSRVKCEQCTAGFPNIQKRDAHNTAQHGTVDSEEAVQTRDNGPTGSTVEQQLQEVRATMQEARAAHEKREREAAAAHVKREKAAAEREHAAAEREEAAAKREQAAADREQAVAKRELEQNNAQIALYRELIKLVEARNEEVRQRL</sequence>
<organism evidence="3 4">
    <name type="scientific">Saxophila tyrrhenica</name>
    <dbReference type="NCBI Taxonomy" id="1690608"/>
    <lineage>
        <taxon>Eukaryota</taxon>
        <taxon>Fungi</taxon>
        <taxon>Dikarya</taxon>
        <taxon>Ascomycota</taxon>
        <taxon>Pezizomycotina</taxon>
        <taxon>Dothideomycetes</taxon>
        <taxon>Dothideomycetidae</taxon>
        <taxon>Mycosphaerellales</taxon>
        <taxon>Extremaceae</taxon>
        <taxon>Saxophila</taxon>
    </lineage>
</organism>
<evidence type="ECO:0000256" key="1">
    <source>
        <dbReference type="SAM" id="MobiDB-lite"/>
    </source>
</evidence>
<feature type="compositionally biased region" description="Polar residues" evidence="1">
    <location>
        <begin position="272"/>
        <end position="287"/>
    </location>
</feature>
<keyword evidence="4" id="KW-1185">Reference proteome</keyword>
<comment type="caution">
    <text evidence="3">The sequence shown here is derived from an EMBL/GenBank/DDBJ whole genome shotgun (WGS) entry which is preliminary data.</text>
</comment>
<feature type="compositionally biased region" description="Acidic residues" evidence="1">
    <location>
        <begin position="26"/>
        <end position="38"/>
    </location>
</feature>
<gene>
    <name evidence="3" type="ORF">LTR77_009760</name>
</gene>
<accession>A0AAV9NYZ5</accession>
<proteinExistence type="predicted"/>
<dbReference type="Proteomes" id="UP001337655">
    <property type="component" value="Unassembled WGS sequence"/>
</dbReference>
<feature type="compositionally biased region" description="Basic and acidic residues" evidence="1">
    <location>
        <begin position="155"/>
        <end position="169"/>
    </location>
</feature>
<reference evidence="3 4" key="1">
    <citation type="submission" date="2023-08" db="EMBL/GenBank/DDBJ databases">
        <title>Black Yeasts Isolated from many extreme environments.</title>
        <authorList>
            <person name="Coleine C."/>
            <person name="Stajich J.E."/>
            <person name="Selbmann L."/>
        </authorList>
    </citation>
    <scope>NUCLEOTIDE SEQUENCE [LARGE SCALE GENOMIC DNA]</scope>
    <source>
        <strain evidence="3 4">CCFEE 5935</strain>
    </source>
</reference>